<dbReference type="EMBL" id="BK032843">
    <property type="protein sequence ID" value="DAF63693.1"/>
    <property type="molecule type" value="Genomic_DNA"/>
</dbReference>
<proteinExistence type="predicted"/>
<protein>
    <submittedName>
        <fullName evidence="2">Helix-turn-helix domain protein</fullName>
    </submittedName>
</protein>
<organism evidence="2">
    <name type="scientific">Podoviridae sp. ctz6O13</name>
    <dbReference type="NCBI Taxonomy" id="2827757"/>
    <lineage>
        <taxon>Viruses</taxon>
        <taxon>Duplodnaviria</taxon>
        <taxon>Heunggongvirae</taxon>
        <taxon>Uroviricota</taxon>
        <taxon>Caudoviricetes</taxon>
    </lineage>
</organism>
<name>A0A8S5TK80_9CAUD</name>
<feature type="coiled-coil region" evidence="1">
    <location>
        <begin position="205"/>
        <end position="232"/>
    </location>
</feature>
<evidence type="ECO:0000313" key="2">
    <source>
        <dbReference type="EMBL" id="DAF63693.1"/>
    </source>
</evidence>
<accession>A0A8S5TK80</accession>
<sequence>MKKDSLEKCHVQVPNDMCHKYELNPLDMLVYANIKRFMNRETREAWPSILTLQKVTGLGRDRLLASIDRLNGKYFKFLYVNGKRRYLFPHKNRRFEPFSLQFLDKQDLSPLEKSYIMAAQQYMFKDHEGLGKMGFKVKDLSNLINMSEWNIYKCDNSLQEKGYLDIVPSQQRDFDTGLPLSIKVFNMELLGQAIIWKLKGSYERIMSDAKHLKQLERNLKLLKKQLLHEKQLRQQENKSSDYEIIFD</sequence>
<reference evidence="2" key="1">
    <citation type="journal article" date="2021" name="Proc. Natl. Acad. Sci. U.S.A.">
        <title>A Catalog of Tens of Thousands of Viruses from Human Metagenomes Reveals Hidden Associations with Chronic Diseases.</title>
        <authorList>
            <person name="Tisza M.J."/>
            <person name="Buck C.B."/>
        </authorList>
    </citation>
    <scope>NUCLEOTIDE SEQUENCE</scope>
    <source>
        <strain evidence="2">Ctz6O13</strain>
    </source>
</reference>
<evidence type="ECO:0000256" key="1">
    <source>
        <dbReference type="SAM" id="Coils"/>
    </source>
</evidence>
<keyword evidence="1" id="KW-0175">Coiled coil</keyword>
<dbReference type="Pfam" id="PF13730">
    <property type="entry name" value="HTH_36"/>
    <property type="match status" value="1"/>
</dbReference>